<dbReference type="Proteomes" id="UP000289734">
    <property type="component" value="Unassembled WGS sequence"/>
</dbReference>
<evidence type="ECO:0000256" key="1">
    <source>
        <dbReference type="SAM" id="Coils"/>
    </source>
</evidence>
<evidence type="ECO:0000256" key="3">
    <source>
        <dbReference type="SAM" id="Phobius"/>
    </source>
</evidence>
<comment type="caution">
    <text evidence="4">The sequence shown here is derived from an EMBL/GenBank/DDBJ whole genome shotgun (WGS) entry which is preliminary data.</text>
</comment>
<feature type="transmembrane region" description="Helical" evidence="3">
    <location>
        <begin position="12"/>
        <end position="31"/>
    </location>
</feature>
<feature type="region of interest" description="Disordered" evidence="2">
    <location>
        <begin position="202"/>
        <end position="238"/>
    </location>
</feature>
<evidence type="ECO:0000313" key="5">
    <source>
        <dbReference type="Proteomes" id="UP000289734"/>
    </source>
</evidence>
<dbReference type="OrthoDB" id="7836107at2"/>
<protein>
    <submittedName>
        <fullName evidence="4">Uncharacterized protein</fullName>
    </submittedName>
</protein>
<evidence type="ECO:0000256" key="2">
    <source>
        <dbReference type="SAM" id="MobiDB-lite"/>
    </source>
</evidence>
<proteinExistence type="predicted"/>
<keyword evidence="3" id="KW-0472">Membrane</keyword>
<reference evidence="5" key="1">
    <citation type="submission" date="2019-01" db="EMBL/GenBank/DDBJ databases">
        <title>Cytophagaceae bacterium strain CAR-16.</title>
        <authorList>
            <person name="Chen W.-M."/>
        </authorList>
    </citation>
    <scope>NUCLEOTIDE SEQUENCE [LARGE SCALE GENOMIC DNA]</scope>
    <source>
        <strain evidence="5">ICH-30</strain>
    </source>
</reference>
<name>A0A4V1N592_9FLAO</name>
<keyword evidence="3" id="KW-1133">Transmembrane helix</keyword>
<dbReference type="RefSeq" id="WP_129463263.1">
    <property type="nucleotide sequence ID" value="NZ_SBKQ01000002.1"/>
</dbReference>
<evidence type="ECO:0000313" key="4">
    <source>
        <dbReference type="EMBL" id="RXR34856.1"/>
    </source>
</evidence>
<dbReference type="EMBL" id="SBKQ01000002">
    <property type="protein sequence ID" value="RXR34856.1"/>
    <property type="molecule type" value="Genomic_DNA"/>
</dbReference>
<accession>A0A4V1N592</accession>
<keyword evidence="1" id="KW-0175">Coiled coil</keyword>
<keyword evidence="5" id="KW-1185">Reference proteome</keyword>
<feature type="compositionally biased region" description="Basic and acidic residues" evidence="2">
    <location>
        <begin position="202"/>
        <end position="218"/>
    </location>
</feature>
<feature type="coiled-coil region" evidence="1">
    <location>
        <begin position="40"/>
        <end position="81"/>
    </location>
</feature>
<gene>
    <name evidence="4" type="ORF">EQG68_02805</name>
</gene>
<keyword evidence="3" id="KW-0812">Transmembrane</keyword>
<organism evidence="4 5">
    <name type="scientific">Flavobacterium piscinae</name>
    <dbReference type="NCBI Taxonomy" id="2506424"/>
    <lineage>
        <taxon>Bacteria</taxon>
        <taxon>Pseudomonadati</taxon>
        <taxon>Bacteroidota</taxon>
        <taxon>Flavobacteriia</taxon>
        <taxon>Flavobacteriales</taxon>
        <taxon>Flavobacteriaceae</taxon>
        <taxon>Flavobacterium</taxon>
    </lineage>
</organism>
<sequence>MEIISNISKNTSLWEIVALLVVIYLICRPNLINRITKFKVGDFELEISELKKEIENGKEKINELQEEIESEKRLFEEVLNKFDANDSLDNLASIRQIVKSESRNSSDINSFKKALSKNASPEELYAVAVGIREKRPLEILPDLISLLDELTEDKNLGGYRLNTIWTLTSSVHKILIACIRDGQKPFPSIELLNNIETTLKKLEKHPKVQADRPDDPSKGIRGPIKHSLSWLQKAREKK</sequence>
<dbReference type="AlphaFoldDB" id="A0A4V1N592"/>